<gene>
    <name evidence="2" type="ORF">NCTC12722_03620</name>
</gene>
<dbReference type="AlphaFoldDB" id="A0A380WE27"/>
<feature type="transmembrane region" description="Helical" evidence="1">
    <location>
        <begin position="68"/>
        <end position="88"/>
    </location>
</feature>
<sequence length="91" mass="9487">MRWWFVALRILVIIVGGYVTASALVAGSARILPLAGLVRSEAVALASMCGFLVYLGLLAWGFAQSRLINVILGLLLMATVGVALMLVLGGG</sequence>
<evidence type="ECO:0000313" key="3">
    <source>
        <dbReference type="Proteomes" id="UP000254343"/>
    </source>
</evidence>
<keyword evidence="1" id="KW-0812">Transmembrane</keyword>
<name>A0A380WE27_AFIFE</name>
<dbReference type="EMBL" id="UIGB01000001">
    <property type="protein sequence ID" value="SUU86395.1"/>
    <property type="molecule type" value="Genomic_DNA"/>
</dbReference>
<keyword evidence="1" id="KW-1133">Transmembrane helix</keyword>
<proteinExistence type="predicted"/>
<evidence type="ECO:0000313" key="2">
    <source>
        <dbReference type="EMBL" id="SUU86395.1"/>
    </source>
</evidence>
<evidence type="ECO:0008006" key="4">
    <source>
        <dbReference type="Google" id="ProtNLM"/>
    </source>
</evidence>
<accession>A0A380WE27</accession>
<dbReference type="Proteomes" id="UP000254343">
    <property type="component" value="Unassembled WGS sequence"/>
</dbReference>
<protein>
    <recommendedName>
        <fullName evidence="4">Iron uptake protein</fullName>
    </recommendedName>
</protein>
<keyword evidence="1" id="KW-0472">Membrane</keyword>
<feature type="transmembrane region" description="Helical" evidence="1">
    <location>
        <begin position="6"/>
        <end position="31"/>
    </location>
</feature>
<evidence type="ECO:0000256" key="1">
    <source>
        <dbReference type="SAM" id="Phobius"/>
    </source>
</evidence>
<organism evidence="2 3">
    <name type="scientific">Afipia felis</name>
    <name type="common">Cat scratch disease bacillus</name>
    <dbReference type="NCBI Taxonomy" id="1035"/>
    <lineage>
        <taxon>Bacteria</taxon>
        <taxon>Pseudomonadati</taxon>
        <taxon>Pseudomonadota</taxon>
        <taxon>Alphaproteobacteria</taxon>
        <taxon>Hyphomicrobiales</taxon>
        <taxon>Nitrobacteraceae</taxon>
        <taxon>Afipia</taxon>
    </lineage>
</organism>
<reference evidence="2 3" key="1">
    <citation type="submission" date="2018-06" db="EMBL/GenBank/DDBJ databases">
        <authorList>
            <consortium name="Pathogen Informatics"/>
            <person name="Doyle S."/>
        </authorList>
    </citation>
    <scope>NUCLEOTIDE SEQUENCE [LARGE SCALE GENOMIC DNA]</scope>
    <source>
        <strain evidence="2 3">NCTC12722</strain>
    </source>
</reference>
<feature type="transmembrane region" description="Helical" evidence="1">
    <location>
        <begin position="43"/>
        <end position="62"/>
    </location>
</feature>